<feature type="region of interest" description="Disordered" evidence="1">
    <location>
        <begin position="219"/>
        <end position="307"/>
    </location>
</feature>
<feature type="compositionally biased region" description="Polar residues" evidence="1">
    <location>
        <begin position="296"/>
        <end position="307"/>
    </location>
</feature>
<dbReference type="EMBL" id="SLXK01000062">
    <property type="protein sequence ID" value="TCP19513.1"/>
    <property type="molecule type" value="Genomic_DNA"/>
</dbReference>
<keyword evidence="3" id="KW-1185">Reference proteome</keyword>
<protein>
    <submittedName>
        <fullName evidence="2">Uncharacterized protein</fullName>
    </submittedName>
</protein>
<sequence length="307" mass="34893">MHDIKVDGKVLTCTESKLKKLRTILPYWGLTLSSSLRITGCLGNINVNIVTNDLSLLAKIRQILSHTQLSLTSNPALASDFEIKLTPDHSHLASILTDKITYHLKPSIDGTYDGINKAIYKNIWLPVRSPGTQVTIHSDYMNHAAEWTAYLILQYTRLTPFPKVTSLSNQDYKNFINEVLEPLNPAFASLQSSCLKGADHWPAPPERFKPSLRRTEELLTLGKGRNDEGDYKDNQLEEDNRNESLFTGHTKKRKDPDNKPFQPFKNKTEAQQTNNLFEQDSHKNPINPFSKKKKTFSTIDPFNNKNS</sequence>
<feature type="compositionally biased region" description="Basic and acidic residues" evidence="1">
    <location>
        <begin position="224"/>
        <end position="242"/>
    </location>
</feature>
<accession>A0A4R2NE52</accession>
<dbReference type="RefSeq" id="WP_132748379.1">
    <property type="nucleotide sequence ID" value="NZ_SLXK01000062.1"/>
</dbReference>
<reference evidence="2 3" key="1">
    <citation type="submission" date="2019-03" db="EMBL/GenBank/DDBJ databases">
        <title>Genomic Encyclopedia of Type Strains, Phase IV (KMG-IV): sequencing the most valuable type-strain genomes for metagenomic binning, comparative biology and taxonomic classification.</title>
        <authorList>
            <person name="Goeker M."/>
        </authorList>
    </citation>
    <scope>NUCLEOTIDE SEQUENCE [LARGE SCALE GENOMIC DNA]</scope>
    <source>
        <strain evidence="2 3">DSM 19377</strain>
    </source>
</reference>
<gene>
    <name evidence="2" type="ORF">EV207_16218</name>
</gene>
<evidence type="ECO:0000313" key="3">
    <source>
        <dbReference type="Proteomes" id="UP000295416"/>
    </source>
</evidence>
<evidence type="ECO:0000256" key="1">
    <source>
        <dbReference type="SAM" id="MobiDB-lite"/>
    </source>
</evidence>
<evidence type="ECO:0000313" key="2">
    <source>
        <dbReference type="EMBL" id="TCP19513.1"/>
    </source>
</evidence>
<dbReference type="Proteomes" id="UP000295416">
    <property type="component" value="Unassembled WGS sequence"/>
</dbReference>
<dbReference type="AlphaFoldDB" id="A0A4R2NE52"/>
<dbReference type="OrthoDB" id="2957622at2"/>
<name>A0A4R2NE52_9BACL</name>
<feature type="compositionally biased region" description="Polar residues" evidence="1">
    <location>
        <begin position="269"/>
        <end position="278"/>
    </location>
</feature>
<proteinExistence type="predicted"/>
<organism evidence="2 3">
    <name type="scientific">Scopulibacillus darangshiensis</name>
    <dbReference type="NCBI Taxonomy" id="442528"/>
    <lineage>
        <taxon>Bacteria</taxon>
        <taxon>Bacillati</taxon>
        <taxon>Bacillota</taxon>
        <taxon>Bacilli</taxon>
        <taxon>Bacillales</taxon>
        <taxon>Sporolactobacillaceae</taxon>
        <taxon>Scopulibacillus</taxon>
    </lineage>
</organism>
<comment type="caution">
    <text evidence="2">The sequence shown here is derived from an EMBL/GenBank/DDBJ whole genome shotgun (WGS) entry which is preliminary data.</text>
</comment>